<sequence length="107" mass="12076">MDYQLIVDTRMELKLIKGNNFPNKLKQAYKKIVKVTTAPVGKLNRSAPPNTSAVVTPLLNGIQYIGATIQNDLMSIILRFRLHKIVVFADVAKIYRIVLVDPNQRSL</sequence>
<reference evidence="1" key="1">
    <citation type="journal article" date="2023" name="Insect Mol. Biol.">
        <title>Genome sequencing provides insights into the evolution of gene families encoding plant cell wall-degrading enzymes in longhorned beetles.</title>
        <authorList>
            <person name="Shin N.R."/>
            <person name="Okamura Y."/>
            <person name="Kirsch R."/>
            <person name="Pauchet Y."/>
        </authorList>
    </citation>
    <scope>NUCLEOTIDE SEQUENCE</scope>
    <source>
        <strain evidence="1">RBIC_L_NR</strain>
    </source>
</reference>
<protein>
    <submittedName>
        <fullName evidence="1">Uncharacterized protein</fullName>
    </submittedName>
</protein>
<dbReference type="AlphaFoldDB" id="A0AAV8WKM5"/>
<evidence type="ECO:0000313" key="2">
    <source>
        <dbReference type="Proteomes" id="UP001162156"/>
    </source>
</evidence>
<proteinExistence type="predicted"/>
<dbReference type="EMBL" id="JANEYF010005792">
    <property type="protein sequence ID" value="KAJ8926780.1"/>
    <property type="molecule type" value="Genomic_DNA"/>
</dbReference>
<accession>A0AAV8WKM5</accession>
<keyword evidence="2" id="KW-1185">Reference proteome</keyword>
<gene>
    <name evidence="1" type="ORF">NQ314_020830</name>
</gene>
<dbReference type="Proteomes" id="UP001162156">
    <property type="component" value="Unassembled WGS sequence"/>
</dbReference>
<evidence type="ECO:0000313" key="1">
    <source>
        <dbReference type="EMBL" id="KAJ8926780.1"/>
    </source>
</evidence>
<name>A0AAV8WKM5_9CUCU</name>
<organism evidence="1 2">
    <name type="scientific">Rhamnusium bicolor</name>
    <dbReference type="NCBI Taxonomy" id="1586634"/>
    <lineage>
        <taxon>Eukaryota</taxon>
        <taxon>Metazoa</taxon>
        <taxon>Ecdysozoa</taxon>
        <taxon>Arthropoda</taxon>
        <taxon>Hexapoda</taxon>
        <taxon>Insecta</taxon>
        <taxon>Pterygota</taxon>
        <taxon>Neoptera</taxon>
        <taxon>Endopterygota</taxon>
        <taxon>Coleoptera</taxon>
        <taxon>Polyphaga</taxon>
        <taxon>Cucujiformia</taxon>
        <taxon>Chrysomeloidea</taxon>
        <taxon>Cerambycidae</taxon>
        <taxon>Lepturinae</taxon>
        <taxon>Rhagiini</taxon>
        <taxon>Rhamnusium</taxon>
    </lineage>
</organism>
<comment type="caution">
    <text evidence="1">The sequence shown here is derived from an EMBL/GenBank/DDBJ whole genome shotgun (WGS) entry which is preliminary data.</text>
</comment>